<feature type="domain" description="Rabenosyn Rab binding" evidence="2">
    <location>
        <begin position="214"/>
        <end position="255"/>
    </location>
</feature>
<organism evidence="4">
    <name type="scientific">Vanderwaltozyma polyspora (strain ATCC 22028 / DSM 70294 / BCRC 21397 / CBS 2163 / NBRC 10782 / NRRL Y-8283 / UCD 57-17)</name>
    <name type="common">Kluyveromyces polysporus</name>
    <dbReference type="NCBI Taxonomy" id="436907"/>
    <lineage>
        <taxon>Eukaryota</taxon>
        <taxon>Fungi</taxon>
        <taxon>Dikarya</taxon>
        <taxon>Ascomycota</taxon>
        <taxon>Saccharomycotina</taxon>
        <taxon>Saccharomycetes</taxon>
        <taxon>Saccharomycetales</taxon>
        <taxon>Saccharomycetaceae</taxon>
        <taxon>Vanderwaltozyma</taxon>
    </lineage>
</organism>
<name>A7TSB7_VANPO</name>
<evidence type="ECO:0000256" key="1">
    <source>
        <dbReference type="SAM" id="Coils"/>
    </source>
</evidence>
<dbReference type="PhylomeDB" id="A7TSB7"/>
<dbReference type="InterPro" id="IPR021565">
    <property type="entry name" value="Rbsn_Rab-bd"/>
</dbReference>
<dbReference type="Pfam" id="PF11464">
    <property type="entry name" value="Rbsn"/>
    <property type="match status" value="1"/>
</dbReference>
<dbReference type="InParanoid" id="A7TSB7"/>
<dbReference type="AlphaFoldDB" id="A7TSB7"/>
<dbReference type="GeneID" id="5542861"/>
<gene>
    <name evidence="3" type="ORF">Kpol_364p1</name>
</gene>
<dbReference type="RefSeq" id="XP_001642687.1">
    <property type="nucleotide sequence ID" value="XM_001642637.1"/>
</dbReference>
<reference evidence="3 4" key="1">
    <citation type="journal article" date="2007" name="Proc. Natl. Acad. Sci. U.S.A.">
        <title>Independent sorting-out of thousands of duplicated gene pairs in two yeast species descended from a whole-genome duplication.</title>
        <authorList>
            <person name="Scannell D.R."/>
            <person name="Frank A.C."/>
            <person name="Conant G.C."/>
            <person name="Byrne K.P."/>
            <person name="Woolfit M."/>
            <person name="Wolfe K.H."/>
        </authorList>
    </citation>
    <scope>NUCLEOTIDE SEQUENCE [LARGE SCALE GENOMIC DNA]</scope>
    <source>
        <strain evidence="4">ATCC 22028 / DSM 70294 / BCRC 21397 / CBS 2163 / NBRC 10782 / NRRL Y-8283 / UCD 57-17</strain>
    </source>
</reference>
<protein>
    <recommendedName>
        <fullName evidence="2">Rabenosyn Rab binding domain-containing protein</fullName>
    </recommendedName>
</protein>
<dbReference type="eggNOG" id="KOG1842">
    <property type="taxonomic scope" value="Eukaryota"/>
</dbReference>
<dbReference type="HOGENOM" id="CLU_1050530_0_0_1"/>
<dbReference type="STRING" id="436907.A7TSB7"/>
<accession>A7TSB7</accession>
<sequence>MCDQPNNKCCTVVSIGQLVNASSDIEYKSIEDDVNEIDYGMKLCSHCVHDLFVIRKYQKDIERKPSLLLRKYELLDNLSRVISDILPNFQNLLESLDRSKKDGNILNSEDLTALSQLRSKLLKSFVLYNETAKILSKIEPQNNSERKIQESIRQVSSKFINETLLPLKSVPDILNPKTESNIEDDTPEVTTLSELMKNDLSIKEINNAREELMVLKEQVYLVENMIEKAKKQRKFDEISILTDNLQDLNSQIQTIETKLGDLSFT</sequence>
<proteinExistence type="predicted"/>
<evidence type="ECO:0000313" key="4">
    <source>
        <dbReference type="Proteomes" id="UP000000267"/>
    </source>
</evidence>
<dbReference type="OMA" id="PLRNGMM"/>
<evidence type="ECO:0000259" key="2">
    <source>
        <dbReference type="Pfam" id="PF11464"/>
    </source>
</evidence>
<dbReference type="Gene3D" id="4.10.860.20">
    <property type="entry name" value="Rabenosyn, Rab binding domain"/>
    <property type="match status" value="1"/>
</dbReference>
<dbReference type="EMBL" id="DS480505">
    <property type="protein sequence ID" value="EDO14829.1"/>
    <property type="molecule type" value="Genomic_DNA"/>
</dbReference>
<dbReference type="FunCoup" id="A7TSB7">
    <property type="interactions" value="98"/>
</dbReference>
<evidence type="ECO:0000313" key="3">
    <source>
        <dbReference type="EMBL" id="EDO14829.1"/>
    </source>
</evidence>
<keyword evidence="4" id="KW-1185">Reference proteome</keyword>
<dbReference type="KEGG" id="vpo:Kpol_364p1"/>
<dbReference type="InterPro" id="IPR036531">
    <property type="entry name" value="Rbsn_Rab-bd_sf"/>
</dbReference>
<feature type="coiled-coil region" evidence="1">
    <location>
        <begin position="198"/>
        <end position="258"/>
    </location>
</feature>
<dbReference type="SUPFAM" id="SSF140125">
    <property type="entry name" value="Rabenosyn-5 Rab-binding domain-like"/>
    <property type="match status" value="1"/>
</dbReference>
<dbReference type="OrthoDB" id="166134at2759"/>
<keyword evidence="1" id="KW-0175">Coiled coil</keyword>
<dbReference type="Proteomes" id="UP000000267">
    <property type="component" value="Unassembled WGS sequence"/>
</dbReference>